<dbReference type="EnsemblPlants" id="Pp3c1_6700V3.6">
    <property type="protein sequence ID" value="Pp3c1_6700V3.6"/>
    <property type="gene ID" value="Pp3c1_6700"/>
</dbReference>
<dbReference type="Proteomes" id="UP000006727">
    <property type="component" value="Chromosome 1"/>
</dbReference>
<evidence type="ECO:0000256" key="14">
    <source>
        <dbReference type="SAM" id="SignalP"/>
    </source>
</evidence>
<dbReference type="SUPFAM" id="SSF52058">
    <property type="entry name" value="L domain-like"/>
    <property type="match status" value="2"/>
</dbReference>
<proteinExistence type="inferred from homology"/>
<dbReference type="Gramene" id="Pp3c1_6700V3.3">
    <property type="protein sequence ID" value="Pp3c1_6700V3.3"/>
    <property type="gene ID" value="Pp3c1_6700"/>
</dbReference>
<dbReference type="Gramene" id="Pp3c1_6700V3.4">
    <property type="protein sequence ID" value="Pp3c1_6700V3.4"/>
    <property type="gene ID" value="Pp3c1_6700"/>
</dbReference>
<feature type="signal peptide" evidence="14">
    <location>
        <begin position="1"/>
        <end position="33"/>
    </location>
</feature>
<dbReference type="FunFam" id="1.10.510.10:FF:000725">
    <property type="entry name" value="Putative LRR receptor-like serine/threonine-protein kinase"/>
    <property type="match status" value="1"/>
</dbReference>
<evidence type="ECO:0000256" key="12">
    <source>
        <dbReference type="SAM" id="MobiDB-lite"/>
    </source>
</evidence>
<dbReference type="EnsemblPlants" id="Pp3c1_6700V3.5">
    <property type="protein sequence ID" value="Pp3c1_6700V3.5"/>
    <property type="gene ID" value="Pp3c1_6700"/>
</dbReference>
<dbReference type="PaxDb" id="3218-PP1S38_374V6.1"/>
<evidence type="ECO:0000256" key="5">
    <source>
        <dbReference type="ARBA" id="ARBA00022614"/>
    </source>
</evidence>
<dbReference type="Pfam" id="PF08263">
    <property type="entry name" value="LRRNT_2"/>
    <property type="match status" value="1"/>
</dbReference>
<gene>
    <name evidence="17" type="primary">LOC112280988</name>
    <name evidence="16" type="ORF">PHYPA_000289</name>
</gene>
<accession>A0A2K1L750</accession>
<evidence type="ECO:0000313" key="18">
    <source>
        <dbReference type="Proteomes" id="UP000006727"/>
    </source>
</evidence>
<dbReference type="InterPro" id="IPR000719">
    <property type="entry name" value="Prot_kinase_dom"/>
</dbReference>
<evidence type="ECO:0000256" key="1">
    <source>
        <dbReference type="ARBA" id="ARBA00004167"/>
    </source>
</evidence>
<protein>
    <recommendedName>
        <fullName evidence="15">Protein kinase domain-containing protein</fullName>
    </recommendedName>
</protein>
<dbReference type="PROSITE" id="PS50011">
    <property type="entry name" value="PROTEIN_KINASE_DOM"/>
    <property type="match status" value="1"/>
</dbReference>
<feature type="compositionally biased region" description="Polar residues" evidence="12">
    <location>
        <begin position="927"/>
        <end position="947"/>
    </location>
</feature>
<dbReference type="GO" id="GO:0005886">
    <property type="term" value="C:plasma membrane"/>
    <property type="evidence" value="ECO:0007669"/>
    <property type="project" value="UniProtKB-SubCell"/>
</dbReference>
<keyword evidence="4" id="KW-1003">Cell membrane</keyword>
<reference evidence="17" key="3">
    <citation type="submission" date="2020-12" db="UniProtKB">
        <authorList>
            <consortium name="EnsemblPlants"/>
        </authorList>
    </citation>
    <scope>IDENTIFICATION</scope>
</reference>
<evidence type="ECO:0000256" key="4">
    <source>
        <dbReference type="ARBA" id="ARBA00022475"/>
    </source>
</evidence>
<dbReference type="Pfam" id="PF07714">
    <property type="entry name" value="PK_Tyr_Ser-Thr"/>
    <property type="match status" value="1"/>
</dbReference>
<dbReference type="InterPro" id="IPR001611">
    <property type="entry name" value="Leu-rich_rpt"/>
</dbReference>
<keyword evidence="9 13" id="KW-1133">Transmembrane helix</keyword>
<keyword evidence="5" id="KW-0433">Leucine-rich repeat</keyword>
<dbReference type="GO" id="GO:0016020">
    <property type="term" value="C:membrane"/>
    <property type="evidence" value="ECO:0000318"/>
    <property type="project" value="GO_Central"/>
</dbReference>
<reference evidence="16 18" key="1">
    <citation type="journal article" date="2008" name="Science">
        <title>The Physcomitrella genome reveals evolutionary insights into the conquest of land by plants.</title>
        <authorList>
            <person name="Rensing S."/>
            <person name="Lang D."/>
            <person name="Zimmer A."/>
            <person name="Terry A."/>
            <person name="Salamov A."/>
            <person name="Shapiro H."/>
            <person name="Nishiyama T."/>
            <person name="Perroud P.-F."/>
            <person name="Lindquist E."/>
            <person name="Kamisugi Y."/>
            <person name="Tanahashi T."/>
            <person name="Sakakibara K."/>
            <person name="Fujita T."/>
            <person name="Oishi K."/>
            <person name="Shin-I T."/>
            <person name="Kuroki Y."/>
            <person name="Toyoda A."/>
            <person name="Suzuki Y."/>
            <person name="Hashimoto A."/>
            <person name="Yamaguchi K."/>
            <person name="Sugano A."/>
            <person name="Kohara Y."/>
            <person name="Fujiyama A."/>
            <person name="Anterola A."/>
            <person name="Aoki S."/>
            <person name="Ashton N."/>
            <person name="Barbazuk W.B."/>
            <person name="Barker E."/>
            <person name="Bennetzen J."/>
            <person name="Bezanilla M."/>
            <person name="Blankenship R."/>
            <person name="Cho S.H."/>
            <person name="Dutcher S."/>
            <person name="Estelle M."/>
            <person name="Fawcett J.A."/>
            <person name="Gundlach H."/>
            <person name="Hanada K."/>
            <person name="Heyl A."/>
            <person name="Hicks K.A."/>
            <person name="Hugh J."/>
            <person name="Lohr M."/>
            <person name="Mayer K."/>
            <person name="Melkozernov A."/>
            <person name="Murata T."/>
            <person name="Nelson D."/>
            <person name="Pils B."/>
            <person name="Prigge M."/>
            <person name="Reiss B."/>
            <person name="Renner T."/>
            <person name="Rombauts S."/>
            <person name="Rushton P."/>
            <person name="Sanderfoot A."/>
            <person name="Schween G."/>
            <person name="Shiu S.-H."/>
            <person name="Stueber K."/>
            <person name="Theodoulou F.L."/>
            <person name="Tu H."/>
            <person name="Van de Peer Y."/>
            <person name="Verrier P.J."/>
            <person name="Waters E."/>
            <person name="Wood A."/>
            <person name="Yang L."/>
            <person name="Cove D."/>
            <person name="Cuming A."/>
            <person name="Hasebe M."/>
            <person name="Lucas S."/>
            <person name="Mishler D.B."/>
            <person name="Reski R."/>
            <person name="Grigoriev I."/>
            <person name="Quatrano R.S."/>
            <person name="Boore J.L."/>
        </authorList>
    </citation>
    <scope>NUCLEOTIDE SEQUENCE [LARGE SCALE GENOMIC DNA]</scope>
    <source>
        <strain evidence="17 18">cv. Gransden 2004</strain>
    </source>
</reference>
<dbReference type="InterPro" id="IPR046959">
    <property type="entry name" value="PRK1-6/SRF4-like"/>
</dbReference>
<dbReference type="Gene3D" id="1.10.510.10">
    <property type="entry name" value="Transferase(Phosphotransferase) domain 1"/>
    <property type="match status" value="1"/>
</dbReference>
<feature type="region of interest" description="Disordered" evidence="12">
    <location>
        <begin position="531"/>
        <end position="561"/>
    </location>
</feature>
<dbReference type="RefSeq" id="XP_024372788.1">
    <property type="nucleotide sequence ID" value="XM_024517020.2"/>
</dbReference>
<feature type="domain" description="Protein kinase" evidence="15">
    <location>
        <begin position="649"/>
        <end position="928"/>
    </location>
</feature>
<evidence type="ECO:0000256" key="6">
    <source>
        <dbReference type="ARBA" id="ARBA00022692"/>
    </source>
</evidence>
<evidence type="ECO:0000256" key="13">
    <source>
        <dbReference type="SAM" id="Phobius"/>
    </source>
</evidence>
<dbReference type="EnsemblPlants" id="Pp3c1_6700V3.4">
    <property type="protein sequence ID" value="Pp3c1_6700V3.4"/>
    <property type="gene ID" value="Pp3c1_6700"/>
</dbReference>
<dbReference type="GO" id="GO:0007165">
    <property type="term" value="P:signal transduction"/>
    <property type="evidence" value="ECO:0007669"/>
    <property type="project" value="UniProtKB-ARBA"/>
</dbReference>
<dbReference type="EnsemblPlants" id="Pp3c1_6700V3.1">
    <property type="protein sequence ID" value="Pp3c1_6700V3.1"/>
    <property type="gene ID" value="Pp3c1_6700"/>
</dbReference>
<dbReference type="KEGG" id="ppp:112280988"/>
<comment type="subcellular location">
    <subcellularLocation>
        <location evidence="2">Cell membrane</location>
    </subcellularLocation>
    <subcellularLocation>
        <location evidence="1">Membrane</location>
        <topology evidence="1">Single-pass membrane protein</topology>
    </subcellularLocation>
</comment>
<dbReference type="InterPro" id="IPR011009">
    <property type="entry name" value="Kinase-like_dom_sf"/>
</dbReference>
<evidence type="ECO:0000256" key="3">
    <source>
        <dbReference type="ARBA" id="ARBA00009592"/>
    </source>
</evidence>
<keyword evidence="11" id="KW-0325">Glycoprotein</keyword>
<dbReference type="Gramene" id="Pp3c1_6700V3.5">
    <property type="protein sequence ID" value="Pp3c1_6700V3.5"/>
    <property type="gene ID" value="Pp3c1_6700"/>
</dbReference>
<keyword evidence="8" id="KW-0677">Repeat</keyword>
<dbReference type="Pfam" id="PF00560">
    <property type="entry name" value="LRR_1"/>
    <property type="match status" value="8"/>
</dbReference>
<evidence type="ECO:0000256" key="10">
    <source>
        <dbReference type="ARBA" id="ARBA00023136"/>
    </source>
</evidence>
<dbReference type="OrthoDB" id="676979at2759"/>
<dbReference type="RefSeq" id="XP_024372779.1">
    <property type="nucleotide sequence ID" value="XM_024517011.2"/>
</dbReference>
<dbReference type="AlphaFoldDB" id="A0A2K1L750"/>
<evidence type="ECO:0000313" key="16">
    <source>
        <dbReference type="EMBL" id="PNR61865.1"/>
    </source>
</evidence>
<dbReference type="GO" id="GO:0005524">
    <property type="term" value="F:ATP binding"/>
    <property type="evidence" value="ECO:0007669"/>
    <property type="project" value="InterPro"/>
</dbReference>
<keyword evidence="6 13" id="KW-0812">Transmembrane</keyword>
<dbReference type="SMART" id="SM00369">
    <property type="entry name" value="LRR_TYP"/>
    <property type="match status" value="6"/>
</dbReference>
<dbReference type="InterPro" id="IPR001245">
    <property type="entry name" value="Ser-Thr/Tyr_kinase_cat_dom"/>
</dbReference>
<dbReference type="FunFam" id="3.30.200.20:FF:000450">
    <property type="entry name" value="Putative LRR receptor-like serine/threonine-protein kinase"/>
    <property type="match status" value="1"/>
</dbReference>
<evidence type="ECO:0000256" key="7">
    <source>
        <dbReference type="ARBA" id="ARBA00022729"/>
    </source>
</evidence>
<organism evidence="16">
    <name type="scientific">Physcomitrium patens</name>
    <name type="common">Spreading-leaved earth moss</name>
    <name type="synonym">Physcomitrella patens</name>
    <dbReference type="NCBI Taxonomy" id="3218"/>
    <lineage>
        <taxon>Eukaryota</taxon>
        <taxon>Viridiplantae</taxon>
        <taxon>Streptophyta</taxon>
        <taxon>Embryophyta</taxon>
        <taxon>Bryophyta</taxon>
        <taxon>Bryophytina</taxon>
        <taxon>Bryopsida</taxon>
        <taxon>Funariidae</taxon>
        <taxon>Funariales</taxon>
        <taxon>Funariaceae</taxon>
        <taxon>Physcomitrium</taxon>
    </lineage>
</organism>
<evidence type="ECO:0000256" key="2">
    <source>
        <dbReference type="ARBA" id="ARBA00004236"/>
    </source>
</evidence>
<sequence>MTGTEHLLTRRSCSYIILVAVISLLTTLPGAEAIATDEGWALLDFKNAISDSRSTLRTWKSEDSYPCEWSGISCDKNSHVTSINLRNAGLSGTIALELHRLRKLRILILSENNFSGPIPPQLSEIGSLWKLKLDHNNLTGSIPGELSHLSNLRIFDLSYNALSGPINDTIFRTCRRLRFVSFAQNRLSGSLPGNLRKCTKLTGFDFSSNLLNGNITIDITKLNDLTYINLQSNSLSGPFPQALSKLTALNYINMGNNHLSGTLPEELGKLDYLKQLSVNNNLFSGEVPADIVSLPSLQHLDLSCNSFTGRLHLNGSGCASLRGLNLAENMFEGDMPLGLSNCSQLVFLNLAKNEFNGSLLPDIGRLALLKFFDANGNQFVGEIPANITGLVSISALVLGNNKIQGRIPREIGNLRALEILDLSGMKIEGAIPSELCNCTALQKLDLSSNKMNGSIPAELSNLSDLREIDLENNSFTGTIPSALGNLTGLAIFNVSYNHLSGTIPRDRSLAQFGSSSFIGNSGLCGEPLSITCSEARSPPTQPTSSPAAGNPTTSPSPNTVTAARRRPFLTGTAISAIAITGALVVGALIIAFLSVRVWRKQKKRAELVSVKENIDDFSSQASAGKLVLFNGVSSSLYNECIKEGAGALVDKKRIVGAGSIGTVYEANTSDGTTIAVKKLRTLERMRDAEEFEVDMRSLENVRHPNLVMVQGYYLSTTLKLILSEFVPNGTLSDRLHDLNPAVISLTWLQRYTIGLGIARGLVRLHCNHSVPIMHFNLTSANVLLDERLEAKISDYGLRKFLPIQNKYISSRIFHETLGYVAPELACGSLRVSEKCDVYSFGVVLLEIVTGRKPCEEIDGATVLVGDYVRYKLEQGNVWECVDPRLKDYDGFEVVNVIKLALICTSQEPSTRPTMAEAARTLEESHGSRSVPQDQQECPDSNSWSVQF</sequence>
<dbReference type="GO" id="GO:0033612">
    <property type="term" value="F:receptor serine/threonine kinase binding"/>
    <property type="evidence" value="ECO:0000318"/>
    <property type="project" value="GO_Central"/>
</dbReference>
<feature type="compositionally biased region" description="Low complexity" evidence="12">
    <location>
        <begin position="542"/>
        <end position="559"/>
    </location>
</feature>
<dbReference type="Gene3D" id="3.30.200.20">
    <property type="entry name" value="Phosphorylase Kinase, domain 1"/>
    <property type="match status" value="1"/>
</dbReference>
<dbReference type="FunFam" id="3.80.10.10:FF:000041">
    <property type="entry name" value="LRR receptor-like serine/threonine-protein kinase ERECTA"/>
    <property type="match status" value="1"/>
</dbReference>
<evidence type="ECO:0000256" key="11">
    <source>
        <dbReference type="ARBA" id="ARBA00023180"/>
    </source>
</evidence>
<dbReference type="InterPro" id="IPR013210">
    <property type="entry name" value="LRR_N_plant-typ"/>
</dbReference>
<dbReference type="EnsemblPlants" id="Pp3c1_6700V3.3">
    <property type="protein sequence ID" value="Pp3c1_6700V3.3"/>
    <property type="gene ID" value="Pp3c1_6700"/>
</dbReference>
<dbReference type="Gramene" id="Pp3c1_6700V3.2">
    <property type="protein sequence ID" value="Pp3c1_6700V3.2"/>
    <property type="gene ID" value="Pp3c1_6700"/>
</dbReference>
<dbReference type="Gene3D" id="3.80.10.10">
    <property type="entry name" value="Ribonuclease Inhibitor"/>
    <property type="match status" value="3"/>
</dbReference>
<feature type="chain" id="PRO_5043158456" description="Protein kinase domain-containing protein" evidence="14">
    <location>
        <begin position="34"/>
        <end position="947"/>
    </location>
</feature>
<dbReference type="PANTHER" id="PTHR48007:SF76">
    <property type="entry name" value="OS03G0145102 PROTEIN"/>
    <property type="match status" value="1"/>
</dbReference>
<evidence type="ECO:0000256" key="8">
    <source>
        <dbReference type="ARBA" id="ARBA00022737"/>
    </source>
</evidence>
<dbReference type="InterPro" id="IPR003591">
    <property type="entry name" value="Leu-rich_rpt_typical-subtyp"/>
</dbReference>
<keyword evidence="7 14" id="KW-0732">Signal</keyword>
<evidence type="ECO:0000256" key="9">
    <source>
        <dbReference type="ARBA" id="ARBA00022989"/>
    </source>
</evidence>
<dbReference type="InterPro" id="IPR032675">
    <property type="entry name" value="LRR_dom_sf"/>
</dbReference>
<dbReference type="GeneID" id="112280988"/>
<dbReference type="Gramene" id="Pp3c1_6700V3.6">
    <property type="protein sequence ID" value="Pp3c1_6700V3.6"/>
    <property type="gene ID" value="Pp3c1_6700"/>
</dbReference>
<comment type="similarity">
    <text evidence="3">Belongs to the RLP family.</text>
</comment>
<dbReference type="PANTHER" id="PTHR48007">
    <property type="entry name" value="LEUCINE-RICH REPEAT RECEPTOR-LIKE PROTEIN KINASE PXC1"/>
    <property type="match status" value="1"/>
</dbReference>
<dbReference type="GO" id="GO:0004672">
    <property type="term" value="F:protein kinase activity"/>
    <property type="evidence" value="ECO:0007669"/>
    <property type="project" value="InterPro"/>
</dbReference>
<dbReference type="FunFam" id="3.80.10.10:FF:000111">
    <property type="entry name" value="LRR receptor-like serine/threonine-protein kinase ERECTA"/>
    <property type="match status" value="1"/>
</dbReference>
<dbReference type="Gramene" id="Pp3c1_6700V3.7">
    <property type="protein sequence ID" value="Pp3c1_6700V3.7"/>
    <property type="gene ID" value="Pp3c1_6700"/>
</dbReference>
<dbReference type="Gramene" id="Pp3c1_6700V3.1">
    <property type="protein sequence ID" value="Pp3c1_6700V3.1"/>
    <property type="gene ID" value="Pp3c1_6700"/>
</dbReference>
<dbReference type="FunFam" id="3.80.10.10:FF:000383">
    <property type="entry name" value="Leucine-rich repeat receptor protein kinase EMS1"/>
    <property type="match status" value="1"/>
</dbReference>
<dbReference type="FunFam" id="3.80.10.10:FF:000363">
    <property type="entry name" value="Leucine-rich repeat family protein"/>
    <property type="match status" value="1"/>
</dbReference>
<feature type="region of interest" description="Disordered" evidence="12">
    <location>
        <begin position="919"/>
        <end position="947"/>
    </location>
</feature>
<dbReference type="SUPFAM" id="SSF56112">
    <property type="entry name" value="Protein kinase-like (PK-like)"/>
    <property type="match status" value="1"/>
</dbReference>
<dbReference type="EnsemblPlants" id="Pp3c1_6700V3.7">
    <property type="protein sequence ID" value="Pp3c1_6700V3.7"/>
    <property type="gene ID" value="Pp3c1_6700"/>
</dbReference>
<feature type="transmembrane region" description="Helical" evidence="13">
    <location>
        <begin position="573"/>
        <end position="595"/>
    </location>
</feature>
<evidence type="ECO:0000313" key="17">
    <source>
        <dbReference type="EnsemblPlants" id="Pp3c1_6700V3.1"/>
    </source>
</evidence>
<dbReference type="EnsemblPlants" id="Pp3c1_6700V3.2">
    <property type="protein sequence ID" value="Pp3c1_6700V3.2"/>
    <property type="gene ID" value="Pp3c1_6700"/>
</dbReference>
<dbReference type="EMBL" id="ABEU02000001">
    <property type="protein sequence ID" value="PNR61865.1"/>
    <property type="molecule type" value="Genomic_DNA"/>
</dbReference>
<name>A0A2K1L750_PHYPA</name>
<evidence type="ECO:0000259" key="15">
    <source>
        <dbReference type="PROSITE" id="PS50011"/>
    </source>
</evidence>
<keyword evidence="18" id="KW-1185">Reference proteome</keyword>
<keyword evidence="10 13" id="KW-0472">Membrane</keyword>
<reference evidence="16 18" key="2">
    <citation type="journal article" date="2018" name="Plant J.">
        <title>The Physcomitrella patens chromosome-scale assembly reveals moss genome structure and evolution.</title>
        <authorList>
            <person name="Lang D."/>
            <person name="Ullrich K.K."/>
            <person name="Murat F."/>
            <person name="Fuchs J."/>
            <person name="Jenkins J."/>
            <person name="Haas F.B."/>
            <person name="Piednoel M."/>
            <person name="Gundlach H."/>
            <person name="Van Bel M."/>
            <person name="Meyberg R."/>
            <person name="Vives C."/>
            <person name="Morata J."/>
            <person name="Symeonidi A."/>
            <person name="Hiss M."/>
            <person name="Muchero W."/>
            <person name="Kamisugi Y."/>
            <person name="Saleh O."/>
            <person name="Blanc G."/>
            <person name="Decker E.L."/>
            <person name="van Gessel N."/>
            <person name="Grimwood J."/>
            <person name="Hayes R.D."/>
            <person name="Graham S.W."/>
            <person name="Gunter L.E."/>
            <person name="McDaniel S.F."/>
            <person name="Hoernstein S.N.W."/>
            <person name="Larsson A."/>
            <person name="Li F.W."/>
            <person name="Perroud P.F."/>
            <person name="Phillips J."/>
            <person name="Ranjan P."/>
            <person name="Rokshar D.S."/>
            <person name="Rothfels C.J."/>
            <person name="Schneider L."/>
            <person name="Shu S."/>
            <person name="Stevenson D.W."/>
            <person name="Thummler F."/>
            <person name="Tillich M."/>
            <person name="Villarreal Aguilar J.C."/>
            <person name="Widiez T."/>
            <person name="Wong G.K."/>
            <person name="Wymore A."/>
            <person name="Zhang Y."/>
            <person name="Zimmer A.D."/>
            <person name="Quatrano R.S."/>
            <person name="Mayer K.F.X."/>
            <person name="Goodstein D."/>
            <person name="Casacuberta J.M."/>
            <person name="Vandepoele K."/>
            <person name="Reski R."/>
            <person name="Cuming A.C."/>
            <person name="Tuskan G.A."/>
            <person name="Maumus F."/>
            <person name="Salse J."/>
            <person name="Schmutz J."/>
            <person name="Rensing S.A."/>
        </authorList>
    </citation>
    <scope>NUCLEOTIDE SEQUENCE [LARGE SCALE GENOMIC DNA]</scope>
    <source>
        <strain evidence="17 18">cv. Gransden 2004</strain>
    </source>
</reference>